<evidence type="ECO:0000313" key="1">
    <source>
        <dbReference type="EMBL" id="MBB5564879.1"/>
    </source>
</evidence>
<gene>
    <name evidence="1" type="ORF">GGI59_006597</name>
</gene>
<comment type="caution">
    <text evidence="1">The sequence shown here is derived from an EMBL/GenBank/DDBJ whole genome shotgun (WGS) entry which is preliminary data.</text>
</comment>
<dbReference type="Proteomes" id="UP000528824">
    <property type="component" value="Unassembled WGS sequence"/>
</dbReference>
<keyword evidence="2" id="KW-1185">Reference proteome</keyword>
<evidence type="ECO:0000313" key="2">
    <source>
        <dbReference type="Proteomes" id="UP000528824"/>
    </source>
</evidence>
<proteinExistence type="predicted"/>
<dbReference type="EMBL" id="JACHBC010000044">
    <property type="protein sequence ID" value="MBB5564879.1"/>
    <property type="molecule type" value="Genomic_DNA"/>
</dbReference>
<reference evidence="1 2" key="1">
    <citation type="submission" date="2020-08" db="EMBL/GenBank/DDBJ databases">
        <title>Genomic Encyclopedia of Type Strains, Phase IV (KMG-V): Genome sequencing to study the core and pangenomes of soil and plant-associated prokaryotes.</title>
        <authorList>
            <person name="Whitman W."/>
        </authorList>
    </citation>
    <scope>NUCLEOTIDE SEQUENCE [LARGE SCALE GENOMIC DNA]</scope>
    <source>
        <strain evidence="1 2">SEMIA 4034</strain>
    </source>
</reference>
<sequence length="184" mass="19154">MRAVLLARATITSMGGLRSSICESQGSRDPFRIAQRTAALAPMISNRRKVRSPMREVSPSFCFPPEDRCSGVRPSHAAKLCPFLNVVADGASAASAVAVIGPIPGIVIKRLASASSLARRAISRSNTATLSSSDCNCTTSSDKIGRAASGMAASLSSIAATSLAAWKSLAQPQGRFQQDGHVSH</sequence>
<name>A0A7W8XL12_9HYPH</name>
<protein>
    <submittedName>
        <fullName evidence="1">Uncharacterized protein</fullName>
    </submittedName>
</protein>
<organism evidence="1 2">
    <name type="scientific">Rhizobium lentis</name>
    <dbReference type="NCBI Taxonomy" id="1138194"/>
    <lineage>
        <taxon>Bacteria</taxon>
        <taxon>Pseudomonadati</taxon>
        <taxon>Pseudomonadota</taxon>
        <taxon>Alphaproteobacteria</taxon>
        <taxon>Hyphomicrobiales</taxon>
        <taxon>Rhizobiaceae</taxon>
        <taxon>Rhizobium/Agrobacterium group</taxon>
        <taxon>Rhizobium</taxon>
    </lineage>
</organism>
<dbReference type="AlphaFoldDB" id="A0A7W8XL12"/>
<accession>A0A7W8XL12</accession>